<proteinExistence type="predicted"/>
<dbReference type="Proteomes" id="UP000477849">
    <property type="component" value="Unassembled WGS sequence"/>
</dbReference>
<organism evidence="2 3">
    <name type="scientific">Rhizobium daejeonense</name>
    <dbReference type="NCBI Taxonomy" id="240521"/>
    <lineage>
        <taxon>Bacteria</taxon>
        <taxon>Pseudomonadati</taxon>
        <taxon>Pseudomonadota</taxon>
        <taxon>Alphaproteobacteria</taxon>
        <taxon>Hyphomicrobiales</taxon>
        <taxon>Rhizobiaceae</taxon>
        <taxon>Rhizobium/Agrobacterium group</taxon>
        <taxon>Rhizobium</taxon>
    </lineage>
</organism>
<feature type="compositionally biased region" description="Basic and acidic residues" evidence="1">
    <location>
        <begin position="32"/>
        <end position="47"/>
    </location>
</feature>
<accession>A0A6M1SHP6</accession>
<reference evidence="2 3" key="1">
    <citation type="submission" date="2020-02" db="EMBL/GenBank/DDBJ databases">
        <title>Genome sequence of the type strain CCBAU10050 of Rhizobium daejeonense.</title>
        <authorList>
            <person name="Gao J."/>
            <person name="Sun J."/>
        </authorList>
    </citation>
    <scope>NUCLEOTIDE SEQUENCE [LARGE SCALE GENOMIC DNA]</scope>
    <source>
        <strain evidence="2 3">CCBAU10050</strain>
    </source>
</reference>
<evidence type="ECO:0000313" key="3">
    <source>
        <dbReference type="Proteomes" id="UP000477849"/>
    </source>
</evidence>
<evidence type="ECO:0000313" key="2">
    <source>
        <dbReference type="EMBL" id="NGO66286.1"/>
    </source>
</evidence>
<comment type="caution">
    <text evidence="2">The sequence shown here is derived from an EMBL/GenBank/DDBJ whole genome shotgun (WGS) entry which is preliminary data.</text>
</comment>
<keyword evidence="3" id="KW-1185">Reference proteome</keyword>
<sequence length="62" mass="7092">MKQQKNLDKQRYRDGKESLAEPMDLEECSPADVKKRHDDGNLDEALRETFPASDPPASGRFE</sequence>
<dbReference type="AlphaFoldDB" id="A0A6M1SHP6"/>
<evidence type="ECO:0000256" key="1">
    <source>
        <dbReference type="SAM" id="MobiDB-lite"/>
    </source>
</evidence>
<gene>
    <name evidence="2" type="ORF">G6N76_21725</name>
</gene>
<dbReference type="RefSeq" id="WP_163901426.1">
    <property type="nucleotide sequence ID" value="NZ_CP048427.1"/>
</dbReference>
<protein>
    <submittedName>
        <fullName evidence="2">Uncharacterized protein</fullName>
    </submittedName>
</protein>
<dbReference type="EMBL" id="JAAKZH010000010">
    <property type="protein sequence ID" value="NGO66286.1"/>
    <property type="molecule type" value="Genomic_DNA"/>
</dbReference>
<feature type="compositionally biased region" description="Basic and acidic residues" evidence="1">
    <location>
        <begin position="1"/>
        <end position="19"/>
    </location>
</feature>
<name>A0A6M1SHP6_9HYPH</name>
<feature type="region of interest" description="Disordered" evidence="1">
    <location>
        <begin position="1"/>
        <end position="62"/>
    </location>
</feature>